<sequence length="218" mass="25211">MSELFESCETEFNKIVNQIQKMLANVQNLDQNKKDKTMIDIKYELNEADLQIKQMEIEVNSLPYQTKQQLQQKIKRYRNEWDSLKKKQIKVEESINDDKRRDSLMDQKIELSDVESTGRERFIKTGAMLSDGTSKLKNALGVLYQVEDTSNQISEAIVAQNQKVGKMIQDNNDISSNLSESNRLADRIKSNIRKNKVVLYIVSLIIIIAIGIIVWLKV</sequence>
<comment type="subcellular location">
    <subcellularLocation>
        <location evidence="1">Membrane</location>
        <topology evidence="1">Single-pass type IV membrane protein</topology>
    </subcellularLocation>
</comment>
<evidence type="ECO:0000259" key="11">
    <source>
        <dbReference type="Pfam" id="PF05008"/>
    </source>
</evidence>
<dbReference type="InterPro" id="IPR038407">
    <property type="entry name" value="v-SNARE_N_sf"/>
</dbReference>
<dbReference type="OrthoDB" id="294681at2759"/>
<comment type="similarity">
    <text evidence="2">Belongs to the VTI1 family.</text>
</comment>
<dbReference type="EMBL" id="GG662311">
    <property type="protein sequence ID" value="EAS06069.2"/>
    <property type="molecule type" value="Genomic_DNA"/>
</dbReference>
<dbReference type="KEGG" id="tet:TTHERM_00853080"/>
<dbReference type="GO" id="GO:0006906">
    <property type="term" value="P:vesicle fusion"/>
    <property type="evidence" value="ECO:0007669"/>
    <property type="project" value="TreeGrafter"/>
</dbReference>
<evidence type="ECO:0000256" key="5">
    <source>
        <dbReference type="ARBA" id="ARBA00022927"/>
    </source>
</evidence>
<dbReference type="SUPFAM" id="SSF58038">
    <property type="entry name" value="SNARE fusion complex"/>
    <property type="match status" value="1"/>
</dbReference>
<gene>
    <name evidence="12" type="ORF">TTHERM_00853080</name>
</gene>
<dbReference type="PANTHER" id="PTHR21230">
    <property type="entry name" value="VESICLE TRANSPORT V-SNARE PROTEIN VTI1-RELATED"/>
    <property type="match status" value="1"/>
</dbReference>
<evidence type="ECO:0000256" key="2">
    <source>
        <dbReference type="ARBA" id="ARBA00006108"/>
    </source>
</evidence>
<evidence type="ECO:0000256" key="9">
    <source>
        <dbReference type="SAM" id="Coils"/>
    </source>
</evidence>
<dbReference type="Pfam" id="PF05008">
    <property type="entry name" value="V-SNARE"/>
    <property type="match status" value="1"/>
</dbReference>
<keyword evidence="6 10" id="KW-1133">Transmembrane helix</keyword>
<dbReference type="SUPFAM" id="SSF47661">
    <property type="entry name" value="t-snare proteins"/>
    <property type="match status" value="1"/>
</dbReference>
<keyword evidence="13" id="KW-1185">Reference proteome</keyword>
<organism evidence="12 13">
    <name type="scientific">Tetrahymena thermophila (strain SB210)</name>
    <dbReference type="NCBI Taxonomy" id="312017"/>
    <lineage>
        <taxon>Eukaryota</taxon>
        <taxon>Sar</taxon>
        <taxon>Alveolata</taxon>
        <taxon>Ciliophora</taxon>
        <taxon>Intramacronucleata</taxon>
        <taxon>Oligohymenophorea</taxon>
        <taxon>Hymenostomatida</taxon>
        <taxon>Tetrahymenina</taxon>
        <taxon>Tetrahymenidae</taxon>
        <taxon>Tetrahymena</taxon>
    </lineage>
</organism>
<keyword evidence="7 9" id="KW-0175">Coiled coil</keyword>
<dbReference type="InParanoid" id="Q24E32"/>
<evidence type="ECO:0000256" key="3">
    <source>
        <dbReference type="ARBA" id="ARBA00022448"/>
    </source>
</evidence>
<dbReference type="GeneID" id="7824456"/>
<feature type="coiled-coil region" evidence="9">
    <location>
        <begin position="12"/>
        <end position="87"/>
    </location>
</feature>
<keyword evidence="4 10" id="KW-0812">Transmembrane</keyword>
<dbReference type="Gene3D" id="1.20.5.110">
    <property type="match status" value="1"/>
</dbReference>
<name>Q24E32_TETTS</name>
<dbReference type="GO" id="GO:0000149">
    <property type="term" value="F:SNARE binding"/>
    <property type="evidence" value="ECO:0007669"/>
    <property type="project" value="TreeGrafter"/>
</dbReference>
<evidence type="ECO:0000256" key="10">
    <source>
        <dbReference type="SAM" id="Phobius"/>
    </source>
</evidence>
<accession>Q24E32</accession>
<dbReference type="FunCoup" id="Q24E32">
    <property type="interactions" value="162"/>
</dbReference>
<proteinExistence type="inferred from homology"/>
<dbReference type="RefSeq" id="XP_001026314.2">
    <property type="nucleotide sequence ID" value="XM_001026314.3"/>
</dbReference>
<dbReference type="HOGENOM" id="CLU_1144540_0_0_1"/>
<evidence type="ECO:0000256" key="4">
    <source>
        <dbReference type="ARBA" id="ARBA00022692"/>
    </source>
</evidence>
<dbReference type="AlphaFoldDB" id="Q24E32"/>
<keyword evidence="8 10" id="KW-0472">Membrane</keyword>
<keyword evidence="3" id="KW-0813">Transport</keyword>
<reference evidence="13" key="1">
    <citation type="journal article" date="2006" name="PLoS Biol.">
        <title>Macronuclear genome sequence of the ciliate Tetrahymena thermophila, a model eukaryote.</title>
        <authorList>
            <person name="Eisen J.A."/>
            <person name="Coyne R.S."/>
            <person name="Wu M."/>
            <person name="Wu D."/>
            <person name="Thiagarajan M."/>
            <person name="Wortman J.R."/>
            <person name="Badger J.H."/>
            <person name="Ren Q."/>
            <person name="Amedeo P."/>
            <person name="Jones K.M."/>
            <person name="Tallon L.J."/>
            <person name="Delcher A.L."/>
            <person name="Salzberg S.L."/>
            <person name="Silva J.C."/>
            <person name="Haas B.J."/>
            <person name="Majoros W.H."/>
            <person name="Farzad M."/>
            <person name="Carlton J.M."/>
            <person name="Smith R.K. Jr."/>
            <person name="Garg J."/>
            <person name="Pearlman R.E."/>
            <person name="Karrer K.M."/>
            <person name="Sun L."/>
            <person name="Manning G."/>
            <person name="Elde N.C."/>
            <person name="Turkewitz A.P."/>
            <person name="Asai D.J."/>
            <person name="Wilkes D.E."/>
            <person name="Wang Y."/>
            <person name="Cai H."/>
            <person name="Collins K."/>
            <person name="Stewart B.A."/>
            <person name="Lee S.R."/>
            <person name="Wilamowska K."/>
            <person name="Weinberg Z."/>
            <person name="Ruzzo W.L."/>
            <person name="Wloga D."/>
            <person name="Gaertig J."/>
            <person name="Frankel J."/>
            <person name="Tsao C.-C."/>
            <person name="Gorovsky M.A."/>
            <person name="Keeling P.J."/>
            <person name="Waller R.F."/>
            <person name="Patron N.J."/>
            <person name="Cherry J.M."/>
            <person name="Stover N.A."/>
            <person name="Krieger C.J."/>
            <person name="del Toro C."/>
            <person name="Ryder H.F."/>
            <person name="Williamson S.C."/>
            <person name="Barbeau R.A."/>
            <person name="Hamilton E.P."/>
            <person name="Orias E."/>
        </authorList>
    </citation>
    <scope>NUCLEOTIDE SEQUENCE [LARGE SCALE GENOMIC DNA]</scope>
    <source>
        <strain evidence="13">SB210</strain>
    </source>
</reference>
<protein>
    <submittedName>
        <fullName evidence="12">Vesicle transport V-SNARE protein amine-terminal protein</fullName>
    </submittedName>
</protein>
<evidence type="ECO:0000256" key="6">
    <source>
        <dbReference type="ARBA" id="ARBA00022989"/>
    </source>
</evidence>
<evidence type="ECO:0000256" key="8">
    <source>
        <dbReference type="ARBA" id="ARBA00023136"/>
    </source>
</evidence>
<dbReference type="GO" id="GO:0006886">
    <property type="term" value="P:intracellular protein transport"/>
    <property type="evidence" value="ECO:0007669"/>
    <property type="project" value="InterPro"/>
</dbReference>
<dbReference type="GO" id="GO:0005794">
    <property type="term" value="C:Golgi apparatus"/>
    <property type="evidence" value="ECO:0007669"/>
    <property type="project" value="TreeGrafter"/>
</dbReference>
<dbReference type="GO" id="GO:0005484">
    <property type="term" value="F:SNAP receptor activity"/>
    <property type="evidence" value="ECO:0007669"/>
    <property type="project" value="TreeGrafter"/>
</dbReference>
<evidence type="ECO:0000256" key="1">
    <source>
        <dbReference type="ARBA" id="ARBA00004211"/>
    </source>
</evidence>
<feature type="transmembrane region" description="Helical" evidence="10">
    <location>
        <begin position="197"/>
        <end position="216"/>
    </location>
</feature>
<dbReference type="GO" id="GO:0005789">
    <property type="term" value="C:endoplasmic reticulum membrane"/>
    <property type="evidence" value="ECO:0007669"/>
    <property type="project" value="TreeGrafter"/>
</dbReference>
<dbReference type="STRING" id="312017.Q24E32"/>
<dbReference type="InterPro" id="IPR007705">
    <property type="entry name" value="Vesicle_trsprt_v-SNARE_N"/>
</dbReference>
<evidence type="ECO:0000313" key="13">
    <source>
        <dbReference type="Proteomes" id="UP000009168"/>
    </source>
</evidence>
<dbReference type="eggNOG" id="KOG1666">
    <property type="taxonomic scope" value="Eukaryota"/>
</dbReference>
<keyword evidence="5" id="KW-0653">Protein transport</keyword>
<dbReference type="GO" id="GO:0031902">
    <property type="term" value="C:late endosome membrane"/>
    <property type="evidence" value="ECO:0007669"/>
    <property type="project" value="TreeGrafter"/>
</dbReference>
<dbReference type="GO" id="GO:0012507">
    <property type="term" value="C:ER to Golgi transport vesicle membrane"/>
    <property type="evidence" value="ECO:0007669"/>
    <property type="project" value="TreeGrafter"/>
</dbReference>
<evidence type="ECO:0000256" key="7">
    <source>
        <dbReference type="ARBA" id="ARBA00023054"/>
    </source>
</evidence>
<dbReference type="InterPro" id="IPR010989">
    <property type="entry name" value="SNARE"/>
</dbReference>
<dbReference type="Gene3D" id="1.20.58.400">
    <property type="entry name" value="t-snare proteins"/>
    <property type="match status" value="1"/>
</dbReference>
<dbReference type="Proteomes" id="UP000009168">
    <property type="component" value="Unassembled WGS sequence"/>
</dbReference>
<evidence type="ECO:0000313" key="12">
    <source>
        <dbReference type="EMBL" id="EAS06069.2"/>
    </source>
</evidence>
<dbReference type="PANTHER" id="PTHR21230:SF26">
    <property type="entry name" value="VESICLE TRANSPORT THROUGH INTERACTION WITH T-SNARES HOMOLOG 1A"/>
    <property type="match status" value="1"/>
</dbReference>
<feature type="domain" description="Vesicle transport v-SNARE N-terminal" evidence="11">
    <location>
        <begin position="1"/>
        <end position="90"/>
    </location>
</feature>
<dbReference type="GO" id="GO:0031201">
    <property type="term" value="C:SNARE complex"/>
    <property type="evidence" value="ECO:0007669"/>
    <property type="project" value="TreeGrafter"/>
</dbReference>